<comment type="caution">
    <text evidence="8">The sequence shown here is derived from an EMBL/GenBank/DDBJ whole genome shotgun (WGS) entry which is preliminary data.</text>
</comment>
<reference evidence="8 9" key="1">
    <citation type="submission" date="2014-02" db="EMBL/GenBank/DDBJ databases">
        <title>Genome sequence of Brachybacterium phenoliresistens strain W13A50.</title>
        <authorList>
            <person name="Wang X."/>
        </authorList>
    </citation>
    <scope>NUCLEOTIDE SEQUENCE [LARGE SCALE GENOMIC DNA]</scope>
    <source>
        <strain evidence="8 9">W13A50</strain>
    </source>
</reference>
<evidence type="ECO:0000256" key="6">
    <source>
        <dbReference type="SAM" id="Phobius"/>
    </source>
</evidence>
<organism evidence="8 9">
    <name type="scientific">Brachybacterium phenoliresistens</name>
    <dbReference type="NCBI Taxonomy" id="396014"/>
    <lineage>
        <taxon>Bacteria</taxon>
        <taxon>Bacillati</taxon>
        <taxon>Actinomycetota</taxon>
        <taxon>Actinomycetes</taxon>
        <taxon>Micrococcales</taxon>
        <taxon>Dermabacteraceae</taxon>
        <taxon>Brachybacterium</taxon>
    </lineage>
</organism>
<keyword evidence="1" id="KW-1003">Cell membrane</keyword>
<dbReference type="eggNOG" id="COG5416">
    <property type="taxonomic scope" value="Bacteria"/>
</dbReference>
<dbReference type="STRING" id="396014.BF93_13515"/>
<evidence type="ECO:0000313" key="8">
    <source>
        <dbReference type="EMBL" id="EWS81851.1"/>
    </source>
</evidence>
<keyword evidence="9" id="KW-1185">Reference proteome</keyword>
<feature type="transmembrane region" description="Helical" evidence="6">
    <location>
        <begin position="79"/>
        <end position="100"/>
    </location>
</feature>
<evidence type="ECO:0000259" key="7">
    <source>
        <dbReference type="Pfam" id="PF06305"/>
    </source>
</evidence>
<keyword evidence="3 6" id="KW-1133">Transmembrane helix</keyword>
<dbReference type="GO" id="GO:0005886">
    <property type="term" value="C:plasma membrane"/>
    <property type="evidence" value="ECO:0007669"/>
    <property type="project" value="InterPro"/>
</dbReference>
<evidence type="ECO:0000313" key="9">
    <source>
        <dbReference type="Proteomes" id="UP000023067"/>
    </source>
</evidence>
<evidence type="ECO:0000256" key="3">
    <source>
        <dbReference type="ARBA" id="ARBA00022989"/>
    </source>
</evidence>
<keyword evidence="4 6" id="KW-0472">Membrane</keyword>
<evidence type="ECO:0000256" key="5">
    <source>
        <dbReference type="SAM" id="MobiDB-lite"/>
    </source>
</evidence>
<evidence type="ECO:0000256" key="4">
    <source>
        <dbReference type="ARBA" id="ARBA00023136"/>
    </source>
</evidence>
<feature type="region of interest" description="Disordered" evidence="5">
    <location>
        <begin position="1"/>
        <end position="73"/>
    </location>
</feature>
<feature type="compositionally biased region" description="Basic and acidic residues" evidence="5">
    <location>
        <begin position="52"/>
        <end position="73"/>
    </location>
</feature>
<dbReference type="EMBL" id="JDYK01000004">
    <property type="protein sequence ID" value="EWS81851.1"/>
    <property type="molecule type" value="Genomic_DNA"/>
</dbReference>
<evidence type="ECO:0000256" key="2">
    <source>
        <dbReference type="ARBA" id="ARBA00022692"/>
    </source>
</evidence>
<dbReference type="InterPro" id="IPR010445">
    <property type="entry name" value="LapA_dom"/>
</dbReference>
<dbReference type="HOGENOM" id="CLU_134414_0_1_11"/>
<evidence type="ECO:0000256" key="1">
    <source>
        <dbReference type="ARBA" id="ARBA00022475"/>
    </source>
</evidence>
<dbReference type="Pfam" id="PF06305">
    <property type="entry name" value="LapA_dom"/>
    <property type="match status" value="1"/>
</dbReference>
<gene>
    <name evidence="8" type="ORF">BF93_13515</name>
</gene>
<accession>Z9JVM2</accession>
<sequence>MNQPTDPRNPLDPADAPREDAAAPPISRSADSASIESTPADPTVPAAPRPEATPRQEPAARPRPELPPEDDSRPGGLSVGLWISLILGAIVLILLLIFVIQNNVSTGFEYFGAQFSLPLGVAMLLAAIAGALVMALVGSVRIMQLSWTIRKMRKNEKRIRSAIEH</sequence>
<name>Z9JVM2_9MICO</name>
<dbReference type="AlphaFoldDB" id="Z9JVM2"/>
<dbReference type="PATRIC" id="fig|396014.3.peg.1056"/>
<feature type="transmembrane region" description="Helical" evidence="6">
    <location>
        <begin position="120"/>
        <end position="143"/>
    </location>
</feature>
<protein>
    <submittedName>
        <fullName evidence="8">Membrane protein</fullName>
    </submittedName>
</protein>
<feature type="domain" description="Lipopolysaccharide assembly protein A" evidence="7">
    <location>
        <begin position="101"/>
        <end position="161"/>
    </location>
</feature>
<dbReference type="Proteomes" id="UP000023067">
    <property type="component" value="Unassembled WGS sequence"/>
</dbReference>
<dbReference type="RefSeq" id="WP_232226210.1">
    <property type="nucleotide sequence ID" value="NZ_KK069990.1"/>
</dbReference>
<proteinExistence type="predicted"/>
<keyword evidence="2 6" id="KW-0812">Transmembrane</keyword>